<dbReference type="EMBL" id="JXKM01000003">
    <property type="protein sequence ID" value="OJG36598.1"/>
    <property type="molecule type" value="Genomic_DNA"/>
</dbReference>
<comment type="caution">
    <text evidence="1">The sequence shown here is derived from an EMBL/GenBank/DDBJ whole genome shotgun (WGS) entry which is preliminary data.</text>
</comment>
<reference evidence="1 2" key="1">
    <citation type="submission" date="2014-12" db="EMBL/GenBank/DDBJ databases">
        <title>Draft genome sequences of 29 type strains of Enterococci.</title>
        <authorList>
            <person name="Zhong Z."/>
            <person name="Sun Z."/>
            <person name="Liu W."/>
            <person name="Zhang W."/>
            <person name="Zhang H."/>
        </authorList>
    </citation>
    <scope>NUCLEOTIDE SEQUENCE [LARGE SCALE GENOMIC DNA]</scope>
    <source>
        <strain evidence="1 2">DSM 22802</strain>
    </source>
</reference>
<organism evidence="1 2">
    <name type="scientific">Enterococcus devriesei</name>
    <dbReference type="NCBI Taxonomy" id="319970"/>
    <lineage>
        <taxon>Bacteria</taxon>
        <taxon>Bacillati</taxon>
        <taxon>Bacillota</taxon>
        <taxon>Bacilli</taxon>
        <taxon>Lactobacillales</taxon>
        <taxon>Enterococcaceae</taxon>
        <taxon>Enterococcus</taxon>
    </lineage>
</organism>
<evidence type="ECO:0000313" key="2">
    <source>
        <dbReference type="Proteomes" id="UP000183700"/>
    </source>
</evidence>
<proteinExistence type="predicted"/>
<dbReference type="RefSeq" id="WP_071861806.1">
    <property type="nucleotide sequence ID" value="NZ_JBHLVS010000031.1"/>
</dbReference>
<dbReference type="AlphaFoldDB" id="A0A1L8SXB5"/>
<dbReference type="OrthoDB" id="2183805at2"/>
<protein>
    <submittedName>
        <fullName evidence="1">Uncharacterized protein</fullName>
    </submittedName>
</protein>
<gene>
    <name evidence="1" type="ORF">RV00_GL001957</name>
</gene>
<keyword evidence="2" id="KW-1185">Reference proteome</keyword>
<dbReference type="Proteomes" id="UP000183700">
    <property type="component" value="Unassembled WGS sequence"/>
</dbReference>
<accession>A0A1L8SXB5</accession>
<name>A0A1L8SXB5_9ENTE</name>
<sequence length="133" mass="15298">MKLTISMDLLEKMFYYVSPVKPVSTVPLIYATFLVDKDQLAYTTENEAKFARKIERSFKAAFHEVIEKNRAYGEMLDQDTLLSPQEHANQQGKLIDSIIVALQQYPELKLIRLELAGSWPLFQTEAGRLDLTE</sequence>
<evidence type="ECO:0000313" key="1">
    <source>
        <dbReference type="EMBL" id="OJG36598.1"/>
    </source>
</evidence>